<dbReference type="InterPro" id="IPR011335">
    <property type="entry name" value="Restrct_endonuc-II-like"/>
</dbReference>
<comment type="caution">
    <text evidence="1">The sequence shown here is derived from an EMBL/GenBank/DDBJ whole genome shotgun (WGS) entry which is preliminary data.</text>
</comment>
<protein>
    <recommendedName>
        <fullName evidence="3">Restriction endonuclease</fullName>
    </recommendedName>
</protein>
<accession>A0AB74A6I1</accession>
<evidence type="ECO:0000313" key="2">
    <source>
        <dbReference type="Proteomes" id="UP000267978"/>
    </source>
</evidence>
<proteinExistence type="predicted"/>
<dbReference type="Proteomes" id="UP000267978">
    <property type="component" value="Unassembled WGS sequence"/>
</dbReference>
<evidence type="ECO:0008006" key="3">
    <source>
        <dbReference type="Google" id="ProtNLM"/>
    </source>
</evidence>
<evidence type="ECO:0000313" key="1">
    <source>
        <dbReference type="EMBL" id="RML26327.1"/>
    </source>
</evidence>
<dbReference type="AlphaFoldDB" id="A0AB74A6I1"/>
<dbReference type="EMBL" id="RBNO01000054">
    <property type="protein sequence ID" value="RML26327.1"/>
    <property type="molecule type" value="Genomic_DNA"/>
</dbReference>
<name>A0AB74A6I1_PSESX</name>
<dbReference type="SUPFAM" id="SSF52980">
    <property type="entry name" value="Restriction endonuclease-like"/>
    <property type="match status" value="1"/>
</dbReference>
<gene>
    <name evidence="1" type="ORF">ALQ98_01626</name>
</gene>
<reference evidence="1 2" key="1">
    <citation type="submission" date="2018-08" db="EMBL/GenBank/DDBJ databases">
        <title>Recombination of ecologically and evolutionarily significant loci maintains genetic cohesion in the Pseudomonas syringae species complex.</title>
        <authorList>
            <person name="Dillon M."/>
            <person name="Thakur S."/>
            <person name="Almeida R.N.D."/>
            <person name="Weir B.S."/>
            <person name="Guttman D.S."/>
        </authorList>
    </citation>
    <scope>NUCLEOTIDE SEQUENCE [LARGE SCALE GENOMIC DNA]</scope>
    <source>
        <strain evidence="1 2">ICMP 3946</strain>
    </source>
</reference>
<sequence length="338" mass="37765">MKAPKLKTLLTPPPNADKAWFQKRGRDFELVLNKFLSDEDMEPRTNMRPTGEEIDGSFAMGDRFFLLEAKWHADPIPASSLYAFKGKVDGKLIGTIGAFFSMSDYSPDAVDALLFGKALNLILFGHKDLSLINDGKITMQEAMRVKLRYATNYGQPFFALEIHLKELAASKKRASTSKHRSDWIILVESASDAQTIDELLKKFNIKAEFEVFPAGGQLSVAPLAKYLITKYNSKKHNLNLAAIITPSPDSQLQKAHIRDLESYEVQLVNLSSSLEDWLSSYVPVDYDNTMTMFTNSEGKMAKRYASRANPDKLLAENPTFSALIDNLKAAPKNSKSKG</sequence>
<organism evidence="1 2">
    <name type="scientific">Pseudomonas syringae pv. lapsa</name>
    <dbReference type="NCBI Taxonomy" id="199201"/>
    <lineage>
        <taxon>Bacteria</taxon>
        <taxon>Pseudomonadati</taxon>
        <taxon>Pseudomonadota</taxon>
        <taxon>Gammaproteobacteria</taxon>
        <taxon>Pseudomonadales</taxon>
        <taxon>Pseudomonadaceae</taxon>
        <taxon>Pseudomonas</taxon>
        <taxon>Pseudomonas syringae</taxon>
    </lineage>
</organism>
<dbReference type="RefSeq" id="WP_057407027.1">
    <property type="nucleotide sequence ID" value="NZ_CP013183.1"/>
</dbReference>